<sequence>MCTSVPTFEAQSPKVYAVSMLLWLHMIWIVIQVGVEYDNSKLLFVNDLNRITITTYLRPSTPHQATNTNTYRRRRSEPPPPLGTKNAYGCPYTAGECVDSYYNRKGTLVLMDLIWKREVLHGMSFGWKTLLNWRNISKTL</sequence>
<dbReference type="Proteomes" id="UP001055811">
    <property type="component" value="Linkage Group LG07"/>
</dbReference>
<name>A0ACB9AG53_CICIN</name>
<reference evidence="2" key="1">
    <citation type="journal article" date="2022" name="Mol. Ecol. Resour.">
        <title>The genomes of chicory, endive, great burdock and yacon provide insights into Asteraceae palaeo-polyploidization history and plant inulin production.</title>
        <authorList>
            <person name="Fan W."/>
            <person name="Wang S."/>
            <person name="Wang H."/>
            <person name="Wang A."/>
            <person name="Jiang F."/>
            <person name="Liu H."/>
            <person name="Zhao H."/>
            <person name="Xu D."/>
            <person name="Zhang Y."/>
        </authorList>
    </citation>
    <scope>NUCLEOTIDE SEQUENCE [LARGE SCALE GENOMIC DNA]</scope>
    <source>
        <strain evidence="2">cv. Punajuju</strain>
    </source>
</reference>
<keyword evidence="2" id="KW-1185">Reference proteome</keyword>
<evidence type="ECO:0000313" key="2">
    <source>
        <dbReference type="Proteomes" id="UP001055811"/>
    </source>
</evidence>
<comment type="caution">
    <text evidence="1">The sequence shown here is derived from an EMBL/GenBank/DDBJ whole genome shotgun (WGS) entry which is preliminary data.</text>
</comment>
<reference evidence="1 2" key="2">
    <citation type="journal article" date="2022" name="Mol. Ecol. Resour.">
        <title>The genomes of chicory, endive, great burdock and yacon provide insights into Asteraceae paleo-polyploidization history and plant inulin production.</title>
        <authorList>
            <person name="Fan W."/>
            <person name="Wang S."/>
            <person name="Wang H."/>
            <person name="Wang A."/>
            <person name="Jiang F."/>
            <person name="Liu H."/>
            <person name="Zhao H."/>
            <person name="Xu D."/>
            <person name="Zhang Y."/>
        </authorList>
    </citation>
    <scope>NUCLEOTIDE SEQUENCE [LARGE SCALE GENOMIC DNA]</scope>
    <source>
        <strain evidence="2">cv. Punajuju</strain>
        <tissue evidence="1">Leaves</tissue>
    </source>
</reference>
<organism evidence="1 2">
    <name type="scientific">Cichorium intybus</name>
    <name type="common">Chicory</name>
    <dbReference type="NCBI Taxonomy" id="13427"/>
    <lineage>
        <taxon>Eukaryota</taxon>
        <taxon>Viridiplantae</taxon>
        <taxon>Streptophyta</taxon>
        <taxon>Embryophyta</taxon>
        <taxon>Tracheophyta</taxon>
        <taxon>Spermatophyta</taxon>
        <taxon>Magnoliopsida</taxon>
        <taxon>eudicotyledons</taxon>
        <taxon>Gunneridae</taxon>
        <taxon>Pentapetalae</taxon>
        <taxon>asterids</taxon>
        <taxon>campanulids</taxon>
        <taxon>Asterales</taxon>
        <taxon>Asteraceae</taxon>
        <taxon>Cichorioideae</taxon>
        <taxon>Cichorieae</taxon>
        <taxon>Cichoriinae</taxon>
        <taxon>Cichorium</taxon>
    </lineage>
</organism>
<dbReference type="EMBL" id="CM042015">
    <property type="protein sequence ID" value="KAI3708935.1"/>
    <property type="molecule type" value="Genomic_DNA"/>
</dbReference>
<gene>
    <name evidence="1" type="ORF">L2E82_38535</name>
</gene>
<evidence type="ECO:0000313" key="1">
    <source>
        <dbReference type="EMBL" id="KAI3708935.1"/>
    </source>
</evidence>
<proteinExistence type="predicted"/>
<accession>A0ACB9AG53</accession>
<protein>
    <submittedName>
        <fullName evidence="1">Uncharacterized protein</fullName>
    </submittedName>
</protein>